<proteinExistence type="predicted"/>
<evidence type="ECO:0000313" key="1">
    <source>
        <dbReference type="EMBL" id="KAH0468359.1"/>
    </source>
</evidence>
<dbReference type="Proteomes" id="UP000775213">
    <property type="component" value="Unassembled WGS sequence"/>
</dbReference>
<dbReference type="EMBL" id="JAGFBR010000004">
    <property type="protein sequence ID" value="KAH0468359.1"/>
    <property type="molecule type" value="Genomic_DNA"/>
</dbReference>
<evidence type="ECO:0000313" key="2">
    <source>
        <dbReference type="Proteomes" id="UP000775213"/>
    </source>
</evidence>
<keyword evidence="2" id="KW-1185">Reference proteome</keyword>
<accession>A0AAV7H3L9</accession>
<sequence>MLDHLHCMPVEDDKLSLAIAIMEANKRFGYDSASNGVVSRFQYFRGSYFVEVIFHGAKVEVRTLNCHGLLSNMSKISREKSLLLDKVLLSKEKGIVVDTFYITNASPFTTDANNIDQQRLNAVCNEIGREI</sequence>
<dbReference type="AlphaFoldDB" id="A0AAV7H3L9"/>
<gene>
    <name evidence="1" type="ORF">IEQ34_003392</name>
</gene>
<protein>
    <submittedName>
        <fullName evidence="1">Uncharacterized protein</fullName>
    </submittedName>
</protein>
<comment type="caution">
    <text evidence="1">The sequence shown here is derived from an EMBL/GenBank/DDBJ whole genome shotgun (WGS) entry which is preliminary data.</text>
</comment>
<organism evidence="1 2">
    <name type="scientific">Dendrobium chrysotoxum</name>
    <name type="common">Orchid</name>
    <dbReference type="NCBI Taxonomy" id="161865"/>
    <lineage>
        <taxon>Eukaryota</taxon>
        <taxon>Viridiplantae</taxon>
        <taxon>Streptophyta</taxon>
        <taxon>Embryophyta</taxon>
        <taxon>Tracheophyta</taxon>
        <taxon>Spermatophyta</taxon>
        <taxon>Magnoliopsida</taxon>
        <taxon>Liliopsida</taxon>
        <taxon>Asparagales</taxon>
        <taxon>Orchidaceae</taxon>
        <taxon>Epidendroideae</taxon>
        <taxon>Malaxideae</taxon>
        <taxon>Dendrobiinae</taxon>
        <taxon>Dendrobium</taxon>
    </lineage>
</organism>
<reference evidence="1 2" key="1">
    <citation type="journal article" date="2021" name="Hortic Res">
        <title>Chromosome-scale assembly of the Dendrobium chrysotoxum genome enhances the understanding of orchid evolution.</title>
        <authorList>
            <person name="Zhang Y."/>
            <person name="Zhang G.Q."/>
            <person name="Zhang D."/>
            <person name="Liu X.D."/>
            <person name="Xu X.Y."/>
            <person name="Sun W.H."/>
            <person name="Yu X."/>
            <person name="Zhu X."/>
            <person name="Wang Z.W."/>
            <person name="Zhao X."/>
            <person name="Zhong W.Y."/>
            <person name="Chen H."/>
            <person name="Yin W.L."/>
            <person name="Huang T."/>
            <person name="Niu S.C."/>
            <person name="Liu Z.J."/>
        </authorList>
    </citation>
    <scope>NUCLEOTIDE SEQUENCE [LARGE SCALE GENOMIC DNA]</scope>
    <source>
        <strain evidence="1">Lindl</strain>
    </source>
</reference>
<name>A0AAV7H3L9_DENCH</name>